<evidence type="ECO:0000313" key="3">
    <source>
        <dbReference type="EMBL" id="MFC4268644.1"/>
    </source>
</evidence>
<keyword evidence="1" id="KW-0175">Coiled coil</keyword>
<feature type="chain" id="PRO_5046280384" evidence="2">
    <location>
        <begin position="22"/>
        <end position="342"/>
    </location>
</feature>
<feature type="signal peptide" evidence="2">
    <location>
        <begin position="1"/>
        <end position="21"/>
    </location>
</feature>
<gene>
    <name evidence="3" type="ORF">ACFOWD_06975</name>
</gene>
<keyword evidence="2" id="KW-0732">Signal</keyword>
<dbReference type="Proteomes" id="UP001595826">
    <property type="component" value="Unassembled WGS sequence"/>
</dbReference>
<keyword evidence="4" id="KW-1185">Reference proteome</keyword>
<dbReference type="EMBL" id="JBHSCY010000001">
    <property type="protein sequence ID" value="MFC4268644.1"/>
    <property type="molecule type" value="Genomic_DNA"/>
</dbReference>
<dbReference type="RefSeq" id="WP_377409215.1">
    <property type="nucleotide sequence ID" value="NZ_JBHSCY010000001.1"/>
</dbReference>
<evidence type="ECO:0000313" key="4">
    <source>
        <dbReference type="Proteomes" id="UP001595826"/>
    </source>
</evidence>
<proteinExistence type="predicted"/>
<sequence length="342" mass="39015">MKKLLNIFVFACIISITQVNAQRNNLSDSERVKIVPYVPQQIENISLIVRNNLQSKLAQIVTRNGFAGSTGFTNRFIIVPNISVLTKEVVAGAPTRIALTLDVALFVGDGIDGTKYSSTNITVQGVGINETKAYISAIKNIKANNKEITNLLEDAKSRIIDYYDNNCNFIIADIEKYEDARELDKALGMAMSVPTVSKSCYKKAARKVKPIFEKIINTDCKELMKNAQIAWNKGEDYDAANEAAVFLRKIDPASSCYSDLERLVSDIKKELRKDENEIKDEIKENKEYKRKQAEKEWDFILQKQRDLTAYKLKEIEAYKQVNIERAKNQKKTDIYNIKEWFK</sequence>
<evidence type="ECO:0000256" key="2">
    <source>
        <dbReference type="SAM" id="SignalP"/>
    </source>
</evidence>
<protein>
    <submittedName>
        <fullName evidence="3">Uncharacterized protein</fullName>
    </submittedName>
</protein>
<comment type="caution">
    <text evidence="3">The sequence shown here is derived from an EMBL/GenBank/DDBJ whole genome shotgun (WGS) entry which is preliminary data.</text>
</comment>
<feature type="coiled-coil region" evidence="1">
    <location>
        <begin position="257"/>
        <end position="291"/>
    </location>
</feature>
<evidence type="ECO:0000256" key="1">
    <source>
        <dbReference type="SAM" id="Coils"/>
    </source>
</evidence>
<reference evidence="4" key="1">
    <citation type="journal article" date="2019" name="Int. J. Syst. Evol. Microbiol.">
        <title>The Global Catalogue of Microorganisms (GCM) 10K type strain sequencing project: providing services to taxonomists for standard genome sequencing and annotation.</title>
        <authorList>
            <consortium name="The Broad Institute Genomics Platform"/>
            <consortium name="The Broad Institute Genome Sequencing Center for Infectious Disease"/>
            <person name="Wu L."/>
            <person name="Ma J."/>
        </authorList>
    </citation>
    <scope>NUCLEOTIDE SEQUENCE [LARGE SCALE GENOMIC DNA]</scope>
    <source>
        <strain evidence="4">CECT 8655</strain>
    </source>
</reference>
<name>A0ABV8R8B8_9FLAO</name>
<accession>A0ABV8R8B8</accession>
<organism evidence="3 4">
    <name type="scientific">Polaribacter marinivivus</name>
    <dbReference type="NCBI Taxonomy" id="1524260"/>
    <lineage>
        <taxon>Bacteria</taxon>
        <taxon>Pseudomonadati</taxon>
        <taxon>Bacteroidota</taxon>
        <taxon>Flavobacteriia</taxon>
        <taxon>Flavobacteriales</taxon>
        <taxon>Flavobacteriaceae</taxon>
    </lineage>
</organism>